<dbReference type="AlphaFoldDB" id="A0A1V4I162"/>
<sequence>MTLWFVFALMTAGAAFAVLWPLGRSSKRRTSGGSETTVYRDQLAEVGRDAAAGLIGEPEAAAARVEIGRRLLEAADAESHQPQESQLWLRRAVAVVALAGIPLLAFVIYLPLGSPQLPDFPLAARIQTADSSQSLDNLVAQVESHLEKNPADGRGWTVLAPVLAKLGRFDEAARAYRNVITYEGETAQRRAELGAAMTGAANGIVTADAKNEFERAVALNPQEVKARFFLGMAAEQDGRTTDAVKIWKALLADAPGDAQWRATVQEALAQVGDGAPRPTDEAVAAANDMNEADRTAMIHRMVDRLAARLKQDSNDVEGWLRLARAYMVLNEPEKSRAVRDDARRALGQNEAGLRQLNEGFKALGIDG</sequence>
<keyword evidence="3" id="KW-0472">Membrane</keyword>
<dbReference type="Proteomes" id="UP000189940">
    <property type="component" value="Unassembled WGS sequence"/>
</dbReference>
<dbReference type="Pfam" id="PF13432">
    <property type="entry name" value="TPR_16"/>
    <property type="match status" value="1"/>
</dbReference>
<evidence type="ECO:0000313" key="4">
    <source>
        <dbReference type="EMBL" id="OPH83542.1"/>
    </source>
</evidence>
<dbReference type="InterPro" id="IPR011990">
    <property type="entry name" value="TPR-like_helical_dom_sf"/>
</dbReference>
<evidence type="ECO:0000313" key="5">
    <source>
        <dbReference type="Proteomes" id="UP000189940"/>
    </source>
</evidence>
<accession>A0A1V4I162</accession>
<keyword evidence="3" id="KW-0812">Transmembrane</keyword>
<proteinExistence type="predicted"/>
<dbReference type="PANTHER" id="PTHR47870:SF1">
    <property type="entry name" value="CYTOCHROME C-TYPE BIOGENESIS PROTEIN CCMH"/>
    <property type="match status" value="1"/>
</dbReference>
<dbReference type="PANTHER" id="PTHR47870">
    <property type="entry name" value="CYTOCHROME C-TYPE BIOGENESIS PROTEIN CCMH"/>
    <property type="match status" value="1"/>
</dbReference>
<comment type="caution">
    <text evidence="4">The sequence shown here is derived from an EMBL/GenBank/DDBJ whole genome shotgun (WGS) entry which is preliminary data.</text>
</comment>
<dbReference type="GO" id="GO:0030313">
    <property type="term" value="C:cell envelope"/>
    <property type="evidence" value="ECO:0007669"/>
    <property type="project" value="UniProtKB-SubCell"/>
</dbReference>
<gene>
    <name evidence="4" type="ORF">B2M20_06410</name>
</gene>
<feature type="transmembrane region" description="Helical" evidence="3">
    <location>
        <begin position="6"/>
        <end position="23"/>
    </location>
</feature>
<dbReference type="GO" id="GO:0017004">
    <property type="term" value="P:cytochrome complex assembly"/>
    <property type="evidence" value="ECO:0007669"/>
    <property type="project" value="UniProtKB-KW"/>
</dbReference>
<protein>
    <submittedName>
        <fullName evidence="4">C-type cytochrome biogenesis protein CcmI</fullName>
    </submittedName>
</protein>
<dbReference type="RefSeq" id="WP_079446239.1">
    <property type="nucleotide sequence ID" value="NZ_MWPQ01000026.1"/>
</dbReference>
<evidence type="ECO:0000256" key="2">
    <source>
        <dbReference type="ARBA" id="ARBA00022748"/>
    </source>
</evidence>
<dbReference type="EMBL" id="MWPQ01000026">
    <property type="protein sequence ID" value="OPH83542.1"/>
    <property type="molecule type" value="Genomic_DNA"/>
</dbReference>
<dbReference type="SUPFAM" id="SSF48452">
    <property type="entry name" value="TPR-like"/>
    <property type="match status" value="1"/>
</dbReference>
<dbReference type="InterPro" id="IPR051263">
    <property type="entry name" value="C-type_cytochrome_biogenesis"/>
</dbReference>
<evidence type="ECO:0000256" key="3">
    <source>
        <dbReference type="SAM" id="Phobius"/>
    </source>
</evidence>
<dbReference type="STRING" id="29421.B2M20_06410"/>
<reference evidence="4 5" key="1">
    <citation type="submission" date="2017-02" db="EMBL/GenBank/DDBJ databases">
        <title>Genome sequence of the nitrite-oxidizing bacterium Nitrobacter vulgaris strain Ab1.</title>
        <authorList>
            <person name="Mellbye B.L."/>
            <person name="Davis E.W."/>
            <person name="Spieck E."/>
            <person name="Chang J.H."/>
            <person name="Bottomley P.J."/>
            <person name="Sayavedra-Soto L.A."/>
        </authorList>
    </citation>
    <scope>NUCLEOTIDE SEQUENCE [LARGE SCALE GENOMIC DNA]</scope>
    <source>
        <strain evidence="4 5">Ab1</strain>
    </source>
</reference>
<dbReference type="InterPro" id="IPR017560">
    <property type="entry name" value="Cyt_c_biogenesis_CcmI"/>
</dbReference>
<organism evidence="4 5">
    <name type="scientific">Nitrobacter vulgaris</name>
    <dbReference type="NCBI Taxonomy" id="29421"/>
    <lineage>
        <taxon>Bacteria</taxon>
        <taxon>Pseudomonadati</taxon>
        <taxon>Pseudomonadota</taxon>
        <taxon>Alphaproteobacteria</taxon>
        <taxon>Hyphomicrobiales</taxon>
        <taxon>Nitrobacteraceae</taxon>
        <taxon>Nitrobacter</taxon>
    </lineage>
</organism>
<dbReference type="OrthoDB" id="9815847at2"/>
<dbReference type="Gene3D" id="1.25.40.10">
    <property type="entry name" value="Tetratricopeptide repeat domain"/>
    <property type="match status" value="2"/>
</dbReference>
<dbReference type="GO" id="GO:0005886">
    <property type="term" value="C:plasma membrane"/>
    <property type="evidence" value="ECO:0007669"/>
    <property type="project" value="TreeGrafter"/>
</dbReference>
<dbReference type="NCBIfam" id="TIGR03142">
    <property type="entry name" value="cytochro_ccmI"/>
    <property type="match status" value="1"/>
</dbReference>
<feature type="transmembrane region" description="Helical" evidence="3">
    <location>
        <begin position="92"/>
        <end position="112"/>
    </location>
</feature>
<name>A0A1V4I162_NITVU</name>
<keyword evidence="3" id="KW-1133">Transmembrane helix</keyword>
<comment type="subcellular location">
    <subcellularLocation>
        <location evidence="1">Cell envelope</location>
    </subcellularLocation>
</comment>
<keyword evidence="2" id="KW-0201">Cytochrome c-type biogenesis</keyword>
<keyword evidence="5" id="KW-1185">Reference proteome</keyword>
<evidence type="ECO:0000256" key="1">
    <source>
        <dbReference type="ARBA" id="ARBA00004196"/>
    </source>
</evidence>